<dbReference type="InterPro" id="IPR025110">
    <property type="entry name" value="AMP-bd_C"/>
</dbReference>
<dbReference type="PANTHER" id="PTHR43201:SF5">
    <property type="entry name" value="MEDIUM-CHAIN ACYL-COA LIGASE ACSF2, MITOCHONDRIAL"/>
    <property type="match status" value="1"/>
</dbReference>
<dbReference type="InterPro" id="IPR010192">
    <property type="entry name" value="MenE"/>
</dbReference>
<dbReference type="Gene3D" id="3.30.300.30">
    <property type="match status" value="1"/>
</dbReference>
<dbReference type="PANTHER" id="PTHR43201">
    <property type="entry name" value="ACYL-COA SYNTHETASE"/>
    <property type="match status" value="1"/>
</dbReference>
<reference evidence="9" key="1">
    <citation type="journal article" date="2019" name="Int. J. Syst. Evol. Microbiol.">
        <title>The Global Catalogue of Microorganisms (GCM) 10K type strain sequencing project: providing services to taxonomists for standard genome sequencing and annotation.</title>
        <authorList>
            <consortium name="The Broad Institute Genomics Platform"/>
            <consortium name="The Broad Institute Genome Sequencing Center for Infectious Disease"/>
            <person name="Wu L."/>
            <person name="Ma J."/>
        </authorList>
    </citation>
    <scope>NUCLEOTIDE SEQUENCE [LARGE SCALE GENOMIC DNA]</scope>
    <source>
        <strain evidence="9">CGMCC 1.16305</strain>
    </source>
</reference>
<evidence type="ECO:0000313" key="9">
    <source>
        <dbReference type="Proteomes" id="UP001596505"/>
    </source>
</evidence>
<evidence type="ECO:0000259" key="7">
    <source>
        <dbReference type="Pfam" id="PF13193"/>
    </source>
</evidence>
<comment type="pathway">
    <text evidence="5">Quinol/quinone metabolism; 1,4-dihydroxy-2-naphthoate biosynthesis; 1,4-dihydroxy-2-naphthoate from chorismate: step 5/7.</text>
</comment>
<dbReference type="PROSITE" id="PS00455">
    <property type="entry name" value="AMP_BINDING"/>
    <property type="match status" value="1"/>
</dbReference>
<keyword evidence="1 5" id="KW-0474">Menaquinone biosynthesis</keyword>
<accession>A0ABW2PX57</accession>
<dbReference type="EC" id="6.2.1.26" evidence="5"/>
<evidence type="ECO:0000259" key="6">
    <source>
        <dbReference type="Pfam" id="PF00501"/>
    </source>
</evidence>
<gene>
    <name evidence="5" type="primary">menE</name>
    <name evidence="8" type="ORF">ACFQRG_02180</name>
</gene>
<evidence type="ECO:0000256" key="3">
    <source>
        <dbReference type="ARBA" id="ARBA00022741"/>
    </source>
</evidence>
<evidence type="ECO:0000256" key="4">
    <source>
        <dbReference type="ARBA" id="ARBA00022840"/>
    </source>
</evidence>
<comment type="function">
    <text evidence="5">Converts 2-succinylbenzoate (OSB) to 2-succinylbenzoyl-CoA (OSB-CoA).</text>
</comment>
<dbReference type="Pfam" id="PF00501">
    <property type="entry name" value="AMP-binding"/>
    <property type="match status" value="1"/>
</dbReference>
<proteinExistence type="inferred from homology"/>
<name>A0ABW2PX57_9BACL</name>
<dbReference type="InterPro" id="IPR045851">
    <property type="entry name" value="AMP-bd_C_sf"/>
</dbReference>
<dbReference type="Gene3D" id="3.40.50.12780">
    <property type="entry name" value="N-terminal domain of ligase-like"/>
    <property type="match status" value="1"/>
</dbReference>
<comment type="pathway">
    <text evidence="5">Quinol/quinone metabolism; menaquinone biosynthesis.</text>
</comment>
<dbReference type="NCBIfam" id="NF002966">
    <property type="entry name" value="PRK03640.1"/>
    <property type="match status" value="1"/>
</dbReference>
<feature type="domain" description="AMP-dependent synthetase/ligase" evidence="6">
    <location>
        <begin position="12"/>
        <end position="356"/>
    </location>
</feature>
<dbReference type="Proteomes" id="UP001596505">
    <property type="component" value="Unassembled WGS sequence"/>
</dbReference>
<dbReference type="RefSeq" id="WP_380963149.1">
    <property type="nucleotide sequence ID" value="NZ_JBHTCO010000002.1"/>
</dbReference>
<keyword evidence="4 5" id="KW-0067">ATP-binding</keyword>
<keyword evidence="9" id="KW-1185">Reference proteome</keyword>
<dbReference type="GO" id="GO:0008756">
    <property type="term" value="F:o-succinylbenzoate-CoA ligase activity"/>
    <property type="evidence" value="ECO:0007669"/>
    <property type="project" value="UniProtKB-EC"/>
</dbReference>
<dbReference type="EMBL" id="JBHTCO010000002">
    <property type="protein sequence ID" value="MFC7391801.1"/>
    <property type="molecule type" value="Genomic_DNA"/>
</dbReference>
<comment type="similarity">
    <text evidence="5">Belongs to the ATP-dependent AMP-binding enzyme family. MenE subfamily.</text>
</comment>
<feature type="domain" description="AMP-binding enzyme C-terminal" evidence="7">
    <location>
        <begin position="406"/>
        <end position="482"/>
    </location>
</feature>
<dbReference type="NCBIfam" id="TIGR01923">
    <property type="entry name" value="menE"/>
    <property type="match status" value="1"/>
</dbReference>
<dbReference type="InterPro" id="IPR000873">
    <property type="entry name" value="AMP-dep_synth/lig_dom"/>
</dbReference>
<evidence type="ECO:0000256" key="2">
    <source>
        <dbReference type="ARBA" id="ARBA00022598"/>
    </source>
</evidence>
<keyword evidence="2 5" id="KW-0436">Ligase</keyword>
<dbReference type="Pfam" id="PF13193">
    <property type="entry name" value="AMP-binding_C"/>
    <property type="match status" value="1"/>
</dbReference>
<protein>
    <recommendedName>
        <fullName evidence="5">2-succinylbenzoate--CoA ligase</fullName>
        <ecNumber evidence="5">6.2.1.26</ecNumber>
    </recommendedName>
    <alternativeName>
        <fullName evidence="5">o-succinylbenzoyl-CoA synthetase</fullName>
        <shortName evidence="5">OSB-CoA synthetase</shortName>
    </alternativeName>
</protein>
<evidence type="ECO:0000313" key="8">
    <source>
        <dbReference type="EMBL" id="MFC7391801.1"/>
    </source>
</evidence>
<sequence>MIDHQMPNWLKQRAFLTPDRMAFYTGKETVTFRELDNEVRSLALKLAGMGFVKHDKIALLFNNQLDIVKLYHTMPYLGTVAVPLNTRLSYEEQKWQLEDSGAAALIYDEAYRERANKIKELNPKLQMMSIRELESQTEASGDLSTHVNMDDLHTIIYTSGTTGFPKGVMLSYNNHWWSAVGAALNLGLQIDDKWLAAVPLFHVSGLSMLMKNVIYGVPVVLHAAFDPEAVNRAIIEDGVTMVSVVTTMLTQMIDRLGDKTYPKSFRCMLLGGGPAPKVVLDLCKDKGIPVFQTYGLSETGSQIVTLSPEYMLEKLGSAGKPLFPCEIKIMKGHQEAEANTEGEIVVKGPNVTRGYLNRPQATEETIIDGWLYTGDIGYLDDDGFLYVLDRRKDLIISGGENVYPAEVEAVLLQHQDIVESGVIGVKHARWGQVPAAFVKLRGTGQTVTEQAVIEFCKERLAGYKTPKHVFFVDELPRNASKKLLRRNLYDLLPDQLRP</sequence>
<comment type="catalytic activity">
    <reaction evidence="5">
        <text>2-succinylbenzoate + ATP + CoA = 2-succinylbenzoyl-CoA + AMP + diphosphate</text>
        <dbReference type="Rhea" id="RHEA:17009"/>
        <dbReference type="ChEBI" id="CHEBI:18325"/>
        <dbReference type="ChEBI" id="CHEBI:30616"/>
        <dbReference type="ChEBI" id="CHEBI:33019"/>
        <dbReference type="ChEBI" id="CHEBI:57287"/>
        <dbReference type="ChEBI" id="CHEBI:57364"/>
        <dbReference type="ChEBI" id="CHEBI:456215"/>
        <dbReference type="EC" id="6.2.1.26"/>
    </reaction>
</comment>
<evidence type="ECO:0000256" key="5">
    <source>
        <dbReference type="HAMAP-Rule" id="MF_00731"/>
    </source>
</evidence>
<dbReference type="HAMAP" id="MF_00731">
    <property type="entry name" value="MenE"/>
    <property type="match status" value="1"/>
</dbReference>
<evidence type="ECO:0000256" key="1">
    <source>
        <dbReference type="ARBA" id="ARBA00022428"/>
    </source>
</evidence>
<keyword evidence="3 5" id="KW-0547">Nucleotide-binding</keyword>
<dbReference type="InterPro" id="IPR042099">
    <property type="entry name" value="ANL_N_sf"/>
</dbReference>
<comment type="caution">
    <text evidence="8">The sequence shown here is derived from an EMBL/GenBank/DDBJ whole genome shotgun (WGS) entry which is preliminary data.</text>
</comment>
<dbReference type="SUPFAM" id="SSF56801">
    <property type="entry name" value="Acetyl-CoA synthetase-like"/>
    <property type="match status" value="1"/>
</dbReference>
<organism evidence="8 9">
    <name type="scientific">Scopulibacillus cellulosilyticus</name>
    <dbReference type="NCBI Taxonomy" id="2665665"/>
    <lineage>
        <taxon>Bacteria</taxon>
        <taxon>Bacillati</taxon>
        <taxon>Bacillota</taxon>
        <taxon>Bacilli</taxon>
        <taxon>Bacillales</taxon>
        <taxon>Sporolactobacillaceae</taxon>
        <taxon>Scopulibacillus</taxon>
    </lineage>
</organism>
<dbReference type="InterPro" id="IPR020845">
    <property type="entry name" value="AMP-binding_CS"/>
</dbReference>